<evidence type="ECO:0000256" key="1">
    <source>
        <dbReference type="SAM" id="MobiDB-lite"/>
    </source>
</evidence>
<dbReference type="InterPro" id="IPR024232">
    <property type="entry name" value="SpoIIIAH"/>
</dbReference>
<keyword evidence="4" id="KW-1185">Reference proteome</keyword>
<name>A0A372LPS0_9BACI</name>
<protein>
    <submittedName>
        <fullName evidence="3">SpoIIIAH-like family protein</fullName>
    </submittedName>
</protein>
<accession>A0A372LPS0</accession>
<feature type="compositionally biased region" description="Basic and acidic residues" evidence="1">
    <location>
        <begin position="40"/>
        <end position="49"/>
    </location>
</feature>
<dbReference type="EMBL" id="QVTE01000021">
    <property type="protein sequence ID" value="RFU69791.1"/>
    <property type="molecule type" value="Genomic_DNA"/>
</dbReference>
<feature type="region of interest" description="Disordered" evidence="1">
    <location>
        <begin position="29"/>
        <end position="70"/>
    </location>
</feature>
<comment type="caution">
    <text evidence="3">The sequence shown here is derived from an EMBL/GenBank/DDBJ whole genome shotgun (WGS) entry which is preliminary data.</text>
</comment>
<dbReference type="Proteomes" id="UP000264541">
    <property type="component" value="Unassembled WGS sequence"/>
</dbReference>
<feature type="compositionally biased region" description="Basic and acidic residues" evidence="1">
    <location>
        <begin position="56"/>
        <end position="65"/>
    </location>
</feature>
<keyword evidence="2" id="KW-1133">Transmembrane helix</keyword>
<keyword evidence="2" id="KW-0472">Membrane</keyword>
<evidence type="ECO:0000313" key="4">
    <source>
        <dbReference type="Proteomes" id="UP000264541"/>
    </source>
</evidence>
<proteinExistence type="predicted"/>
<sequence>MLLKKQTVWLLTMLSLVVVLSVYYLTSPEPNQTNMAATGQKEDKQKEATQENVVQTEEKGTEKAEGAASKTITTTADDEAFEAMRLEIEDERSRLREELTAVMANTDLSAEERNKAHESIKQLSDISVKEGMLESLIVSMDYNAALVKIDGEDVNVTVKSDKKLSNAAVVDIINLVSKELDDTLNVAVDFKVSEK</sequence>
<dbReference type="RefSeq" id="WP_117326367.1">
    <property type="nucleotide sequence ID" value="NZ_QVTE01000021.1"/>
</dbReference>
<dbReference type="Gene3D" id="1.10.287.4300">
    <property type="entry name" value="Stage III sporulation protein AH-like"/>
    <property type="match status" value="1"/>
</dbReference>
<evidence type="ECO:0000256" key="2">
    <source>
        <dbReference type="SAM" id="Phobius"/>
    </source>
</evidence>
<evidence type="ECO:0000313" key="3">
    <source>
        <dbReference type="EMBL" id="RFU69791.1"/>
    </source>
</evidence>
<dbReference type="OrthoDB" id="2939102at2"/>
<feature type="transmembrane region" description="Helical" evidence="2">
    <location>
        <begin position="7"/>
        <end position="25"/>
    </location>
</feature>
<dbReference type="AlphaFoldDB" id="A0A372LPS0"/>
<organism evidence="3 4">
    <name type="scientific">Peribacillus saganii</name>
    <dbReference type="NCBI Taxonomy" id="2303992"/>
    <lineage>
        <taxon>Bacteria</taxon>
        <taxon>Bacillati</taxon>
        <taxon>Bacillota</taxon>
        <taxon>Bacilli</taxon>
        <taxon>Bacillales</taxon>
        <taxon>Bacillaceae</taxon>
        <taxon>Peribacillus</taxon>
    </lineage>
</organism>
<dbReference type="InterPro" id="IPR038503">
    <property type="entry name" value="SpoIIIAH_sf"/>
</dbReference>
<reference evidence="3 4" key="1">
    <citation type="submission" date="2018-08" db="EMBL/GenBank/DDBJ databases">
        <title>Bacillus chawlae sp. nov., Bacillus glennii sp. nov., and Bacillus saganii sp. nov. Isolated from the Vehicle Assembly Building at Kennedy Space Center where the Viking Spacecraft were Assembled.</title>
        <authorList>
            <person name="Seuylemezian A."/>
            <person name="Vaishampayan P."/>
        </authorList>
    </citation>
    <scope>NUCLEOTIDE SEQUENCE [LARGE SCALE GENOMIC DNA]</scope>
    <source>
        <strain evidence="3 4">V47-23a</strain>
    </source>
</reference>
<gene>
    <name evidence="3" type="ORF">D0469_08770</name>
</gene>
<keyword evidence="2" id="KW-0812">Transmembrane</keyword>
<dbReference type="Pfam" id="PF12685">
    <property type="entry name" value="SpoIIIAH"/>
    <property type="match status" value="1"/>
</dbReference>